<evidence type="ECO:0000256" key="1">
    <source>
        <dbReference type="SAM" id="MobiDB-lite"/>
    </source>
</evidence>
<comment type="caution">
    <text evidence="2">The sequence shown here is derived from an EMBL/GenBank/DDBJ whole genome shotgun (WGS) entry which is preliminary data.</text>
</comment>
<gene>
    <name evidence="2" type="ORF">HJG63_012401</name>
</gene>
<keyword evidence="3" id="KW-1185">Reference proteome</keyword>
<dbReference type="AlphaFoldDB" id="A0A7J8F120"/>
<dbReference type="EMBL" id="JACASE010000008">
    <property type="protein sequence ID" value="KAF6441261.1"/>
    <property type="molecule type" value="Genomic_DNA"/>
</dbReference>
<feature type="compositionally biased region" description="Polar residues" evidence="1">
    <location>
        <begin position="21"/>
        <end position="40"/>
    </location>
</feature>
<evidence type="ECO:0000313" key="2">
    <source>
        <dbReference type="EMBL" id="KAF6441261.1"/>
    </source>
</evidence>
<accession>A0A7J8F120</accession>
<dbReference type="Proteomes" id="UP000593571">
    <property type="component" value="Unassembled WGS sequence"/>
</dbReference>
<sequence>MNLLLMAKFKPPWSNKGGTGSMSAPSTQHLQQGSVTTKQPTLPGKGVGEASSTGLFCKHTAPWVYDVFGLLRDVSRGHTSLFNAKRPILIPLRSAFVLEAVNVTSTSLTPLVTWTMRSLGHYRQGTFLGQHTMYDLGFRT</sequence>
<organism evidence="2 3">
    <name type="scientific">Rousettus aegyptiacus</name>
    <name type="common">Egyptian fruit bat</name>
    <name type="synonym">Pteropus aegyptiacus</name>
    <dbReference type="NCBI Taxonomy" id="9407"/>
    <lineage>
        <taxon>Eukaryota</taxon>
        <taxon>Metazoa</taxon>
        <taxon>Chordata</taxon>
        <taxon>Craniata</taxon>
        <taxon>Vertebrata</taxon>
        <taxon>Euteleostomi</taxon>
        <taxon>Mammalia</taxon>
        <taxon>Eutheria</taxon>
        <taxon>Laurasiatheria</taxon>
        <taxon>Chiroptera</taxon>
        <taxon>Yinpterochiroptera</taxon>
        <taxon>Pteropodoidea</taxon>
        <taxon>Pteropodidae</taxon>
        <taxon>Rousettinae</taxon>
        <taxon>Rousettus</taxon>
    </lineage>
</organism>
<reference evidence="2 3" key="1">
    <citation type="journal article" date="2020" name="Nature">
        <title>Six reference-quality genomes reveal evolution of bat adaptations.</title>
        <authorList>
            <person name="Jebb D."/>
            <person name="Huang Z."/>
            <person name="Pippel M."/>
            <person name="Hughes G.M."/>
            <person name="Lavrichenko K."/>
            <person name="Devanna P."/>
            <person name="Winkler S."/>
            <person name="Jermiin L.S."/>
            <person name="Skirmuntt E.C."/>
            <person name="Katzourakis A."/>
            <person name="Burkitt-Gray L."/>
            <person name="Ray D.A."/>
            <person name="Sullivan K.A.M."/>
            <person name="Roscito J.G."/>
            <person name="Kirilenko B.M."/>
            <person name="Davalos L.M."/>
            <person name="Corthals A.P."/>
            <person name="Power M.L."/>
            <person name="Jones G."/>
            <person name="Ransome R.D."/>
            <person name="Dechmann D.K.N."/>
            <person name="Locatelli A.G."/>
            <person name="Puechmaille S.J."/>
            <person name="Fedrigo O."/>
            <person name="Jarvis E.D."/>
            <person name="Hiller M."/>
            <person name="Vernes S.C."/>
            <person name="Myers E.W."/>
            <person name="Teeling E.C."/>
        </authorList>
    </citation>
    <scope>NUCLEOTIDE SEQUENCE [LARGE SCALE GENOMIC DNA]</scope>
    <source>
        <strain evidence="2">MRouAeg1</strain>
        <tissue evidence="2">Muscle</tissue>
    </source>
</reference>
<protein>
    <submittedName>
        <fullName evidence="2">Uncharacterized protein</fullName>
    </submittedName>
</protein>
<proteinExistence type="predicted"/>
<feature type="region of interest" description="Disordered" evidence="1">
    <location>
        <begin position="12"/>
        <end position="45"/>
    </location>
</feature>
<name>A0A7J8F120_ROUAE</name>
<evidence type="ECO:0000313" key="3">
    <source>
        <dbReference type="Proteomes" id="UP000593571"/>
    </source>
</evidence>